<feature type="transmembrane region" description="Helical" evidence="2">
    <location>
        <begin position="38"/>
        <end position="58"/>
    </location>
</feature>
<dbReference type="PANTHER" id="PTHR33428:SF2">
    <property type="entry name" value="CHLOROPHYLLASE-2"/>
    <property type="match status" value="1"/>
</dbReference>
<organism evidence="3 4">
    <name type="scientific">Candidatus Pristimantibacillus lignocellulolyticus</name>
    <dbReference type="NCBI Taxonomy" id="2994561"/>
    <lineage>
        <taxon>Bacteria</taxon>
        <taxon>Bacillati</taxon>
        <taxon>Bacillota</taxon>
        <taxon>Bacilli</taxon>
        <taxon>Bacillales</taxon>
        <taxon>Paenibacillaceae</taxon>
        <taxon>Candidatus Pristimantibacillus</taxon>
    </lineage>
</organism>
<dbReference type="Pfam" id="PF07224">
    <property type="entry name" value="Chlorophyllase"/>
    <property type="match status" value="1"/>
</dbReference>
<evidence type="ECO:0000313" key="4">
    <source>
        <dbReference type="Proteomes" id="UP001056756"/>
    </source>
</evidence>
<feature type="transmembrane region" description="Helical" evidence="2">
    <location>
        <begin position="132"/>
        <end position="152"/>
    </location>
</feature>
<feature type="transmembrane region" description="Helical" evidence="2">
    <location>
        <begin position="159"/>
        <end position="177"/>
    </location>
</feature>
<dbReference type="KEGG" id="plig:NAG76_21150"/>
<dbReference type="SUPFAM" id="SSF53474">
    <property type="entry name" value="alpha/beta-Hydrolases"/>
    <property type="match status" value="1"/>
</dbReference>
<keyword evidence="2" id="KW-0812">Transmembrane</keyword>
<name>A0A9J6ZES7_9BACL</name>
<evidence type="ECO:0008006" key="5">
    <source>
        <dbReference type="Google" id="ProtNLM"/>
    </source>
</evidence>
<dbReference type="PANTHER" id="PTHR33428">
    <property type="entry name" value="CHLOROPHYLLASE-2, CHLOROPLASTIC"/>
    <property type="match status" value="1"/>
</dbReference>
<protein>
    <recommendedName>
        <fullName evidence="5">Alpha/beta hydrolase family protein</fullName>
    </recommendedName>
</protein>
<feature type="transmembrane region" description="Helical" evidence="2">
    <location>
        <begin position="70"/>
        <end position="91"/>
    </location>
</feature>
<feature type="compositionally biased region" description="Basic and acidic residues" evidence="1">
    <location>
        <begin position="669"/>
        <end position="683"/>
    </location>
</feature>
<evidence type="ECO:0000256" key="2">
    <source>
        <dbReference type="SAM" id="Phobius"/>
    </source>
</evidence>
<accession>A0A9J6ZES7</accession>
<evidence type="ECO:0000256" key="1">
    <source>
        <dbReference type="SAM" id="MobiDB-lite"/>
    </source>
</evidence>
<gene>
    <name evidence="3" type="ORF">NAG76_21150</name>
</gene>
<feature type="region of interest" description="Disordered" evidence="1">
    <location>
        <begin position="669"/>
        <end position="688"/>
    </location>
</feature>
<keyword evidence="2" id="KW-0472">Membrane</keyword>
<dbReference type="GO" id="GO:0015996">
    <property type="term" value="P:chlorophyll catabolic process"/>
    <property type="evidence" value="ECO:0007669"/>
    <property type="project" value="TreeGrafter"/>
</dbReference>
<dbReference type="Proteomes" id="UP001056756">
    <property type="component" value="Chromosome"/>
</dbReference>
<sequence>MVNDLEEMMEEQMIRKSLKIKLYDWMKRRWQFILMKESAFIISFSLIFMLSLCVQWVLVIPGIPTGLGIIFDYLIFGSLYVTLLIIAFILLKSILAFFYLHKCASMIASSAILITQSYLLMMKSNWGWKVSIFMTAVIMIITIVVALYAAYLHAYRKKTFSYILSNLVILFLVVALGNEVRQHFFGENKDLITQLYEDVLLNPGISQSDEDSSADISDDNSAEMDLDGSTEQVLLSLNRFPINPAQPGSYEVRHYDYESYADDTDLMAEEVEDIIYTAPMDGSDVLKDWKWTKELYWGFSEDQIPINGQVWTPVGEGEFPIVFIMHGNHVGEEDSSDGYAYLGELLASQGMIVCSIDANFLNYSVWSGIVDDDQLLRSWLMLAHITSFYEQQYDQLSIDWDQVALIGHSRGGQAAAMAVDAKKWLVDNEITNILEKVSIKAVVGIAPTDYRVDSKQANLYNVNYLTLHGTMDSDLTESFGDRQYERTRLNEEGHFKATVELYHANHGQFNTVWGKYDEQFPGAILLNTEDLMSGDDQRQAAQIYISSFLQASLLQQDQFKAIFQDFRTVGQYLPPTGYVTRYSSSDESLLFNFERDYEEPAWSTSTELEAEVIELKGRSDGDKQNSALWLQWVGEQQHITFNLSKQQQYMLNKNIEAITISFARTEYRQKEDSSKEDEFKTKTENSNANLNSSVTNIEEETLKEQNETTPSKISDPIIEIDKLDVTLPVELELYSDLFGSIQLDLASYFSLLAPAEDDFTKSSLLEERIKKGKYDVNVEPLLQTYIIPIDLFGENINLSDMEQISLYLNQPSGSLIVDNIGVITEGGTYVQYNR</sequence>
<dbReference type="InterPro" id="IPR029058">
    <property type="entry name" value="AB_hydrolase_fold"/>
</dbReference>
<dbReference type="AlphaFoldDB" id="A0A9J6ZES7"/>
<dbReference type="EMBL" id="CP097899">
    <property type="protein sequence ID" value="URN94297.1"/>
    <property type="molecule type" value="Genomic_DNA"/>
</dbReference>
<dbReference type="GO" id="GO:0047746">
    <property type="term" value="F:chlorophyllase activity"/>
    <property type="evidence" value="ECO:0007669"/>
    <property type="project" value="TreeGrafter"/>
</dbReference>
<dbReference type="InterPro" id="IPR017395">
    <property type="entry name" value="Chlorophyllase-like"/>
</dbReference>
<dbReference type="Gene3D" id="3.40.50.1820">
    <property type="entry name" value="alpha/beta hydrolase"/>
    <property type="match status" value="1"/>
</dbReference>
<evidence type="ECO:0000313" key="3">
    <source>
        <dbReference type="EMBL" id="URN94297.1"/>
    </source>
</evidence>
<keyword evidence="2" id="KW-1133">Transmembrane helix</keyword>
<proteinExistence type="predicted"/>
<feature type="transmembrane region" description="Helical" evidence="2">
    <location>
        <begin position="103"/>
        <end position="120"/>
    </location>
</feature>
<reference evidence="3" key="1">
    <citation type="submission" date="2022-05" db="EMBL/GenBank/DDBJ databases">
        <title>Novel bacterial taxa in a minimal lignocellulolytic consortium and its capacity to transform plastics disclosed by genome-resolved metagenomics.</title>
        <authorList>
            <person name="Rodriguez C.A.D."/>
            <person name="Diaz-Garcia L."/>
            <person name="Herrera K."/>
            <person name="Tarazona N.A."/>
            <person name="Sproer C."/>
            <person name="Overmann J."/>
            <person name="Jimenez D.J."/>
        </authorList>
    </citation>
    <scope>NUCLEOTIDE SEQUENCE</scope>
    <source>
        <strain evidence="3">MAG5</strain>
    </source>
</reference>